<dbReference type="EMBL" id="JACDUR010000001">
    <property type="protein sequence ID" value="MBA2888931.1"/>
    <property type="molecule type" value="Genomic_DNA"/>
</dbReference>
<dbReference type="InterPro" id="IPR029063">
    <property type="entry name" value="SAM-dependent_MTases_sf"/>
</dbReference>
<dbReference type="InterPro" id="IPR030807">
    <property type="entry name" value="Methyltran_NanM"/>
</dbReference>
<dbReference type="SUPFAM" id="SSF53335">
    <property type="entry name" value="S-adenosyl-L-methionine-dependent methyltransferases"/>
    <property type="match status" value="1"/>
</dbReference>
<dbReference type="NCBIfam" id="TIGR04371">
    <property type="entry name" value="methyltran_NanM"/>
    <property type="match status" value="1"/>
</dbReference>
<keyword evidence="2" id="KW-1185">Reference proteome</keyword>
<dbReference type="Proteomes" id="UP000530928">
    <property type="component" value="Unassembled WGS sequence"/>
</dbReference>
<protein>
    <recommendedName>
        <fullName evidence="3">Class I SAM-dependent methyltransferase</fullName>
    </recommendedName>
</protein>
<evidence type="ECO:0000313" key="2">
    <source>
        <dbReference type="Proteomes" id="UP000530928"/>
    </source>
</evidence>
<dbReference type="AlphaFoldDB" id="A0A7W0CD40"/>
<reference evidence="1 2" key="1">
    <citation type="submission" date="2020-07" db="EMBL/GenBank/DDBJ databases">
        <title>Genomic Encyclopedia of Type Strains, Phase IV (KMG-IV): sequencing the most valuable type-strain genomes for metagenomic binning, comparative biology and taxonomic classification.</title>
        <authorList>
            <person name="Goeker M."/>
        </authorList>
    </citation>
    <scope>NUCLEOTIDE SEQUENCE [LARGE SCALE GENOMIC DNA]</scope>
    <source>
        <strain evidence="1 2">DSM 45533</strain>
    </source>
</reference>
<name>A0A7W0CD40_9ACTN</name>
<accession>A0A7W0CD40</accession>
<dbReference type="RefSeq" id="WP_181607520.1">
    <property type="nucleotide sequence ID" value="NZ_BAABAM010000001.1"/>
</dbReference>
<evidence type="ECO:0000313" key="1">
    <source>
        <dbReference type="EMBL" id="MBA2888931.1"/>
    </source>
</evidence>
<sequence>MTAAPLPAGPSPADPRLADLRRRYRELRSPLTGTTHWSPEFVARDLDLATFRGDNCFVWQGRYFGEAERLKYYVYADYVSRHDTRGLLAALGEDGAFGCQTHTFERFSTVSRDLLDSVNEISFLDRHLGLLGRQGTTIIDVGAGYGRLAHRMVQAVAGLGAYYCADGIPESTYVCEFYLRHRGAGHLARTVAADELDEVVAPGACHLAINIHSFCEMPYTAADAWLGFLASRRVPLLFTVPNFGPHPTACEEVGARQRDLMPAFTAHGYRLVVREPAILEPDVQELVGGDNHFLLFALAR</sequence>
<comment type="caution">
    <text evidence="1">The sequence shown here is derived from an EMBL/GenBank/DDBJ whole genome shotgun (WGS) entry which is preliminary data.</text>
</comment>
<organism evidence="1 2">
    <name type="scientific">Nonomuraea soli</name>
    <dbReference type="NCBI Taxonomy" id="1032476"/>
    <lineage>
        <taxon>Bacteria</taxon>
        <taxon>Bacillati</taxon>
        <taxon>Actinomycetota</taxon>
        <taxon>Actinomycetes</taxon>
        <taxon>Streptosporangiales</taxon>
        <taxon>Streptosporangiaceae</taxon>
        <taxon>Nonomuraea</taxon>
    </lineage>
</organism>
<proteinExistence type="predicted"/>
<evidence type="ECO:0008006" key="3">
    <source>
        <dbReference type="Google" id="ProtNLM"/>
    </source>
</evidence>
<gene>
    <name evidence="1" type="ORF">HNR30_000266</name>
</gene>